<evidence type="ECO:0000313" key="2">
    <source>
        <dbReference type="Proteomes" id="UP001566132"/>
    </source>
</evidence>
<reference evidence="1 2" key="1">
    <citation type="submission" date="2024-05" db="EMBL/GenBank/DDBJ databases">
        <title>Genetic variation in Jamaican populations of the coffee berry borer (Hypothenemus hampei).</title>
        <authorList>
            <person name="Errbii M."/>
            <person name="Myrie A."/>
        </authorList>
    </citation>
    <scope>NUCLEOTIDE SEQUENCE [LARGE SCALE GENOMIC DNA]</scope>
    <source>
        <strain evidence="1">JA-Hopewell-2020-01-JO</strain>
        <tissue evidence="1">Whole body</tissue>
    </source>
</reference>
<accession>A0ABD1F705</accession>
<sequence length="133" mass="14632">MGNGAEDKTAGEFPAWGNTIFGQISTPLARNATWMETASGVVMATTSRRHDDIQKHFACNKGAGLIASLIMFWPLSLREKSRNKCVELFAIFTPTQTHILEILDDNATEAVLNKRERDGGSDIGFHPDVQRGI</sequence>
<gene>
    <name evidence="1" type="ORF">ABEB36_002324</name>
</gene>
<organism evidence="1 2">
    <name type="scientific">Hypothenemus hampei</name>
    <name type="common">Coffee berry borer</name>
    <dbReference type="NCBI Taxonomy" id="57062"/>
    <lineage>
        <taxon>Eukaryota</taxon>
        <taxon>Metazoa</taxon>
        <taxon>Ecdysozoa</taxon>
        <taxon>Arthropoda</taxon>
        <taxon>Hexapoda</taxon>
        <taxon>Insecta</taxon>
        <taxon>Pterygota</taxon>
        <taxon>Neoptera</taxon>
        <taxon>Endopterygota</taxon>
        <taxon>Coleoptera</taxon>
        <taxon>Polyphaga</taxon>
        <taxon>Cucujiformia</taxon>
        <taxon>Curculionidae</taxon>
        <taxon>Scolytinae</taxon>
        <taxon>Hypothenemus</taxon>
    </lineage>
</organism>
<evidence type="ECO:0000313" key="1">
    <source>
        <dbReference type="EMBL" id="KAL1512794.1"/>
    </source>
</evidence>
<proteinExistence type="predicted"/>
<keyword evidence="2" id="KW-1185">Reference proteome</keyword>
<name>A0ABD1F705_HYPHA</name>
<dbReference type="Proteomes" id="UP001566132">
    <property type="component" value="Unassembled WGS sequence"/>
</dbReference>
<dbReference type="EMBL" id="JBDJPC010000002">
    <property type="protein sequence ID" value="KAL1512794.1"/>
    <property type="molecule type" value="Genomic_DNA"/>
</dbReference>
<protein>
    <submittedName>
        <fullName evidence="1">Uncharacterized protein</fullName>
    </submittedName>
</protein>
<comment type="caution">
    <text evidence="1">The sequence shown here is derived from an EMBL/GenBank/DDBJ whole genome shotgun (WGS) entry which is preliminary data.</text>
</comment>
<dbReference type="AlphaFoldDB" id="A0ABD1F705"/>